<evidence type="ECO:0000256" key="2">
    <source>
        <dbReference type="ARBA" id="ARBA00022475"/>
    </source>
</evidence>
<dbReference type="PANTHER" id="PTHR30485:SF2">
    <property type="entry name" value="BLL0597 PROTEIN"/>
    <property type="match status" value="1"/>
</dbReference>
<evidence type="ECO:0000256" key="5">
    <source>
        <dbReference type="ARBA" id="ARBA00023136"/>
    </source>
</evidence>
<dbReference type="GO" id="GO:0009055">
    <property type="term" value="F:electron transfer activity"/>
    <property type="evidence" value="ECO:0007669"/>
    <property type="project" value="InterPro"/>
</dbReference>
<evidence type="ECO:0000256" key="1">
    <source>
        <dbReference type="ARBA" id="ARBA00004651"/>
    </source>
</evidence>
<feature type="domain" description="Cytochrome b561 bacterial/Ni-hydrogenase" evidence="7">
    <location>
        <begin position="19"/>
        <end position="180"/>
    </location>
</feature>
<evidence type="ECO:0000256" key="4">
    <source>
        <dbReference type="ARBA" id="ARBA00022989"/>
    </source>
</evidence>
<evidence type="ECO:0000313" key="8">
    <source>
        <dbReference type="EMBL" id="SMX44769.1"/>
    </source>
</evidence>
<organism evidence="8 9">
    <name type="scientific">Ruegeria arenilitoris</name>
    <dbReference type="NCBI Taxonomy" id="1173585"/>
    <lineage>
        <taxon>Bacteria</taxon>
        <taxon>Pseudomonadati</taxon>
        <taxon>Pseudomonadota</taxon>
        <taxon>Alphaproteobacteria</taxon>
        <taxon>Rhodobacterales</taxon>
        <taxon>Roseobacteraceae</taxon>
        <taxon>Ruegeria</taxon>
    </lineage>
</organism>
<evidence type="ECO:0000259" key="7">
    <source>
        <dbReference type="Pfam" id="PF01292"/>
    </source>
</evidence>
<dbReference type="EMBL" id="FXYG01000003">
    <property type="protein sequence ID" value="SMX44769.1"/>
    <property type="molecule type" value="Genomic_DNA"/>
</dbReference>
<sequence length="191" mass="20861">MSESIQHQGGREGARTIRVWDPLVRLIHWSVVLGILLNAAVTDPEGLLHENVGYAVLGLVLVRLAWGVLGPAPARFSSFPFSPNAAVRHVREIVRGDRLVHLSHNPLGALMVYNIWMTLGVICATGIMMGTTAFFGVGWVEDAHELAFNWLMLSVVLHVLGVLLDQRRTGVALVKAMVSGDKNIPDGWSTK</sequence>
<comment type="subcellular location">
    <subcellularLocation>
        <location evidence="1">Cell membrane</location>
        <topology evidence="1">Multi-pass membrane protein</topology>
    </subcellularLocation>
</comment>
<dbReference type="GO" id="GO:0020037">
    <property type="term" value="F:heme binding"/>
    <property type="evidence" value="ECO:0007669"/>
    <property type="project" value="TreeGrafter"/>
</dbReference>
<gene>
    <name evidence="8" type="ORF">RUA8715_02523</name>
</gene>
<dbReference type="Proteomes" id="UP000202485">
    <property type="component" value="Unassembled WGS sequence"/>
</dbReference>
<protein>
    <recommendedName>
        <fullName evidence="7">Cytochrome b561 bacterial/Ni-hydrogenase domain-containing protein</fullName>
    </recommendedName>
</protein>
<dbReference type="RefSeq" id="WP_093964029.1">
    <property type="nucleotide sequence ID" value="NZ_FXYG01000003.1"/>
</dbReference>
<feature type="transmembrane region" description="Helical" evidence="6">
    <location>
        <begin position="146"/>
        <end position="164"/>
    </location>
</feature>
<keyword evidence="5 6" id="KW-0472">Membrane</keyword>
<keyword evidence="2" id="KW-1003">Cell membrane</keyword>
<dbReference type="Pfam" id="PF01292">
    <property type="entry name" value="Ni_hydr_CYTB"/>
    <property type="match status" value="1"/>
</dbReference>
<dbReference type="InterPro" id="IPR016174">
    <property type="entry name" value="Di-haem_cyt_TM"/>
</dbReference>
<evidence type="ECO:0000313" key="9">
    <source>
        <dbReference type="Proteomes" id="UP000202485"/>
    </source>
</evidence>
<name>A0A238KPK2_9RHOB</name>
<dbReference type="GO" id="GO:0022904">
    <property type="term" value="P:respiratory electron transport chain"/>
    <property type="evidence" value="ECO:0007669"/>
    <property type="project" value="InterPro"/>
</dbReference>
<reference evidence="9" key="1">
    <citation type="submission" date="2017-05" db="EMBL/GenBank/DDBJ databases">
        <authorList>
            <person name="Rodrigo-Torres L."/>
            <person name="Arahal R. D."/>
            <person name="Lucena T."/>
        </authorList>
    </citation>
    <scope>NUCLEOTIDE SEQUENCE [LARGE SCALE GENOMIC DNA]</scope>
    <source>
        <strain evidence="9">CECT 8715</strain>
    </source>
</reference>
<keyword evidence="9" id="KW-1185">Reference proteome</keyword>
<dbReference type="PANTHER" id="PTHR30485">
    <property type="entry name" value="NI/FE-HYDROGENASE 1 B-TYPE CYTOCHROME SUBUNIT"/>
    <property type="match status" value="1"/>
</dbReference>
<dbReference type="OrthoDB" id="196472at2"/>
<keyword evidence="4 6" id="KW-1133">Transmembrane helix</keyword>
<dbReference type="InterPro" id="IPR011577">
    <property type="entry name" value="Cyt_b561_bac/Ni-Hgenase"/>
</dbReference>
<feature type="transmembrane region" description="Helical" evidence="6">
    <location>
        <begin position="115"/>
        <end position="140"/>
    </location>
</feature>
<accession>A0A238KPK2</accession>
<dbReference type="Gene3D" id="1.20.950.20">
    <property type="entry name" value="Transmembrane di-heme cytochromes, Chain C"/>
    <property type="match status" value="1"/>
</dbReference>
<dbReference type="GO" id="GO:0005886">
    <property type="term" value="C:plasma membrane"/>
    <property type="evidence" value="ECO:0007669"/>
    <property type="project" value="UniProtKB-SubCell"/>
</dbReference>
<dbReference type="InterPro" id="IPR051542">
    <property type="entry name" value="Hydrogenase_cytochrome"/>
</dbReference>
<evidence type="ECO:0000256" key="6">
    <source>
        <dbReference type="SAM" id="Phobius"/>
    </source>
</evidence>
<proteinExistence type="predicted"/>
<evidence type="ECO:0000256" key="3">
    <source>
        <dbReference type="ARBA" id="ARBA00022692"/>
    </source>
</evidence>
<dbReference type="SUPFAM" id="SSF81342">
    <property type="entry name" value="Transmembrane di-heme cytochromes"/>
    <property type="match status" value="1"/>
</dbReference>
<dbReference type="AlphaFoldDB" id="A0A238KPK2"/>
<keyword evidence="3 6" id="KW-0812">Transmembrane</keyword>